<sequence>LAASFPSTSIAHTSTKRIRVHVHNKTADKLTISSDIVTRDDPQGLDHCTLLLTIKLKMKAARFIAFLSLAAPSTAFVGQSNSPRARVAPLKAFPYKIGAKTEGVLINNRFVVESLQKVLPQDVNMSEIDLLRFALAFPDETEAEKAVMNAIRWRQTTGKHIVDAAREAVTKATANGGWENDIVRDSAPHAHVINEFITPKAVITTSTEDGDLVYVIRASQIDDKEMMDKCTVEQVCDFFLYAKEVHNIVANERSAKTGRMCSVLFANDISGVRKAPDRRFSQALTSSSDQYEDLYPSLAGPTMILNLPIILQAFVGLLKPLFPKSVQERLVFKRAPVLASLKELTPLSQDPEIRLKFVREVKSLLP</sequence>
<gene>
    <name evidence="2" type="ORF">HJC23_008342</name>
</gene>
<dbReference type="InterPro" id="IPR001251">
    <property type="entry name" value="CRAL-TRIO_dom"/>
</dbReference>
<feature type="domain" description="CRAL-TRIO" evidence="1">
    <location>
        <begin position="190"/>
        <end position="366"/>
    </location>
</feature>
<dbReference type="PROSITE" id="PS50191">
    <property type="entry name" value="CRAL_TRIO"/>
    <property type="match status" value="1"/>
</dbReference>
<dbReference type="InterPro" id="IPR036865">
    <property type="entry name" value="CRAL-TRIO_dom_sf"/>
</dbReference>
<evidence type="ECO:0000313" key="3">
    <source>
        <dbReference type="Proteomes" id="UP001516023"/>
    </source>
</evidence>
<dbReference type="Pfam" id="PF00650">
    <property type="entry name" value="CRAL_TRIO"/>
    <property type="match status" value="1"/>
</dbReference>
<reference evidence="2 3" key="1">
    <citation type="journal article" date="2020" name="G3 (Bethesda)">
        <title>Improved Reference Genome for Cyclotella cryptica CCMP332, a Model for Cell Wall Morphogenesis, Salinity Adaptation, and Lipid Production in Diatoms (Bacillariophyta).</title>
        <authorList>
            <person name="Roberts W.R."/>
            <person name="Downey K.M."/>
            <person name="Ruck E.C."/>
            <person name="Traller J.C."/>
            <person name="Alverson A.J."/>
        </authorList>
    </citation>
    <scope>NUCLEOTIDE SEQUENCE [LARGE SCALE GENOMIC DNA]</scope>
    <source>
        <strain evidence="2 3">CCMP332</strain>
    </source>
</reference>
<evidence type="ECO:0000259" key="1">
    <source>
        <dbReference type="PROSITE" id="PS50191"/>
    </source>
</evidence>
<feature type="non-terminal residue" evidence="2">
    <location>
        <position position="1"/>
    </location>
</feature>
<dbReference type="EMBL" id="JABMIG020000073">
    <property type="protein sequence ID" value="KAL3795257.1"/>
    <property type="molecule type" value="Genomic_DNA"/>
</dbReference>
<evidence type="ECO:0000313" key="2">
    <source>
        <dbReference type="EMBL" id="KAL3795257.1"/>
    </source>
</evidence>
<name>A0ABD3Q5C3_9STRA</name>
<proteinExistence type="predicted"/>
<accession>A0ABD3Q5C3</accession>
<dbReference type="Proteomes" id="UP001516023">
    <property type="component" value="Unassembled WGS sequence"/>
</dbReference>
<organism evidence="2 3">
    <name type="scientific">Cyclotella cryptica</name>
    <dbReference type="NCBI Taxonomy" id="29204"/>
    <lineage>
        <taxon>Eukaryota</taxon>
        <taxon>Sar</taxon>
        <taxon>Stramenopiles</taxon>
        <taxon>Ochrophyta</taxon>
        <taxon>Bacillariophyta</taxon>
        <taxon>Coscinodiscophyceae</taxon>
        <taxon>Thalassiosirophycidae</taxon>
        <taxon>Stephanodiscales</taxon>
        <taxon>Stephanodiscaceae</taxon>
        <taxon>Cyclotella</taxon>
    </lineage>
</organism>
<protein>
    <recommendedName>
        <fullName evidence="1">CRAL-TRIO domain-containing protein</fullName>
    </recommendedName>
</protein>
<keyword evidence="3" id="KW-1185">Reference proteome</keyword>
<dbReference type="AlphaFoldDB" id="A0ABD3Q5C3"/>
<dbReference type="Gene3D" id="3.40.525.10">
    <property type="entry name" value="CRAL-TRIO lipid binding domain"/>
    <property type="match status" value="1"/>
</dbReference>
<comment type="caution">
    <text evidence="2">The sequence shown here is derived from an EMBL/GenBank/DDBJ whole genome shotgun (WGS) entry which is preliminary data.</text>
</comment>
<dbReference type="SUPFAM" id="SSF52087">
    <property type="entry name" value="CRAL/TRIO domain"/>
    <property type="match status" value="1"/>
</dbReference>